<gene>
    <name evidence="2" type="ORF">C4544_00720</name>
</gene>
<sequence length="373" mass="42946">MDKKLKYPIQIAIILVFALIYFLVRYGQKQAEEVYWKFNVAPDKPMTEFICKANNDYIFKTSGAIKKIYIDGIEHPGNSSTYIGFKTLFKKDTRIKLDIAMSGYFTSDGTIEIWKGTTQVSFPRLYVLKTDTYSDHAINVKKGTRFDVKRSEELYYAGYFRNGALAHEVLVKDKKDMMFQFYDDYAIKFRAGEVPTALIIPETYRESLTVTISSIQNRDRRTKELNAAYFIPAGQVITTPFWLDVGDEVRLSAHYIMAATSGAWQKIYGRSFYADSSGYLQIKAVQDSSVDRVHINHNKTWKLNISPDTSSTIQVYKGDILKSYSKSRYYADGKLMDRDTSNEHVVEKDGYIEFKSSIDPNIIEVRVVSRRGY</sequence>
<reference evidence="2 3" key="1">
    <citation type="journal article" date="2017" name="ISME J.">
        <title>Energy and carbon metabolisms in a deep terrestrial subsurface fluid microbial community.</title>
        <authorList>
            <person name="Momper L."/>
            <person name="Jungbluth S.P."/>
            <person name="Lee M.D."/>
            <person name="Amend J.P."/>
        </authorList>
    </citation>
    <scope>NUCLEOTIDE SEQUENCE [LARGE SCALE GENOMIC DNA]</scope>
    <source>
        <strain evidence="2">SURF_29</strain>
    </source>
</reference>
<evidence type="ECO:0000313" key="2">
    <source>
        <dbReference type="EMBL" id="RJO62140.1"/>
    </source>
</evidence>
<accession>A0A419DGH0</accession>
<keyword evidence="1" id="KW-0812">Transmembrane</keyword>
<feature type="transmembrane region" description="Helical" evidence="1">
    <location>
        <begin position="7"/>
        <end position="24"/>
    </location>
</feature>
<protein>
    <submittedName>
        <fullName evidence="2">Uncharacterized protein</fullName>
    </submittedName>
</protein>
<name>A0A419DGH0_9BACT</name>
<dbReference type="Proteomes" id="UP000285655">
    <property type="component" value="Unassembled WGS sequence"/>
</dbReference>
<evidence type="ECO:0000313" key="3">
    <source>
        <dbReference type="Proteomes" id="UP000285655"/>
    </source>
</evidence>
<comment type="caution">
    <text evidence="2">The sequence shown here is derived from an EMBL/GenBank/DDBJ whole genome shotgun (WGS) entry which is preliminary data.</text>
</comment>
<dbReference type="EMBL" id="QZJW01000004">
    <property type="protein sequence ID" value="RJO62140.1"/>
    <property type="molecule type" value="Genomic_DNA"/>
</dbReference>
<dbReference type="AlphaFoldDB" id="A0A419DGH0"/>
<proteinExistence type="predicted"/>
<keyword evidence="1" id="KW-1133">Transmembrane helix</keyword>
<evidence type="ECO:0000256" key="1">
    <source>
        <dbReference type="SAM" id="Phobius"/>
    </source>
</evidence>
<organism evidence="2 3">
    <name type="scientific">candidate division WS5 bacterium</name>
    <dbReference type="NCBI Taxonomy" id="2093353"/>
    <lineage>
        <taxon>Bacteria</taxon>
        <taxon>candidate division WS5</taxon>
    </lineage>
</organism>
<keyword evidence="1" id="KW-0472">Membrane</keyword>